<feature type="region of interest" description="Disordered" evidence="1">
    <location>
        <begin position="1"/>
        <end position="34"/>
    </location>
</feature>
<proteinExistence type="predicted"/>
<feature type="region of interest" description="Disordered" evidence="1">
    <location>
        <begin position="57"/>
        <end position="108"/>
    </location>
</feature>
<feature type="compositionally biased region" description="Polar residues" evidence="1">
    <location>
        <begin position="346"/>
        <end position="359"/>
    </location>
</feature>
<sequence>MKTSNEDLTPDSDSVSNEQQVPQEHPIATNADRTSEIATELLKLVATLYALRLRNTQDQAPESRAQESNLSSSASGETGTSSPLPSPQTSAESRQHALPDSVARGRSDGPFVRLVTQGRAVLVHMGQLLGILDDQSGFLLHRVVSFDPQRVQLHMMVDLKPRDILELTEPKRNRGVNSLLDHSELASEETECEKHIDITTVETRASLQTRRSPLLITPGLVLIRVSQVKELAVLPESDTDPASVPGLFNPTIHQTVQPTTTSPTPISDSGTPNHVPNFIVANIQDEKGNSAQESGLNPLDSTTIENEVVAPTTLEPTHCEPAKQSNLAPPPPVPDENAIIAEQSKNETSSAGPSSPVNHRTSRTGRKSDIKEHTSASIRTSGTDKKSRAVSFNSAVQSTPLVANRRPQRQKSASIHPPVMVSVGNKPPARIWYPYQEYIGQNSNRRHCFGPATFSSNPMWNRGILRDDPAIVCIYPGPQKVTRRSAPINSLGDQQLHDRPKHRRRKTRHSEPSRATVVLSACLSVACVDNRSLFEARGLIPVKVTAERVRARA</sequence>
<keyword evidence="3" id="KW-1185">Reference proteome</keyword>
<feature type="compositionally biased region" description="Basic and acidic residues" evidence="1">
    <location>
        <begin position="93"/>
        <end position="107"/>
    </location>
</feature>
<gene>
    <name evidence="2" type="ORF">FGIG_02973</name>
</gene>
<comment type="caution">
    <text evidence="2">The sequence shown here is derived from an EMBL/GenBank/DDBJ whole genome shotgun (WGS) entry which is preliminary data.</text>
</comment>
<protein>
    <submittedName>
        <fullName evidence="2">Uncharacterized protein</fullName>
    </submittedName>
</protein>
<feature type="compositionally biased region" description="Polar residues" evidence="1">
    <location>
        <begin position="1"/>
        <end position="22"/>
    </location>
</feature>
<feature type="compositionally biased region" description="Low complexity" evidence="1">
    <location>
        <begin position="71"/>
        <end position="82"/>
    </location>
</feature>
<feature type="compositionally biased region" description="Low complexity" evidence="1">
    <location>
        <begin position="255"/>
        <end position="272"/>
    </location>
</feature>
<feature type="compositionally biased region" description="Polar residues" evidence="1">
    <location>
        <begin position="57"/>
        <end position="70"/>
    </location>
</feature>
<dbReference type="Proteomes" id="UP000316759">
    <property type="component" value="Unassembled WGS sequence"/>
</dbReference>
<feature type="compositionally biased region" description="Polar residues" evidence="1">
    <location>
        <begin position="390"/>
        <end position="401"/>
    </location>
</feature>
<dbReference type="AlphaFoldDB" id="A0A504WSF4"/>
<dbReference type="OrthoDB" id="6250658at2759"/>
<dbReference type="STRING" id="46835.A0A504WSF4"/>
<feature type="region of interest" description="Disordered" evidence="1">
    <location>
        <begin position="483"/>
        <end position="512"/>
    </location>
</feature>
<evidence type="ECO:0000313" key="2">
    <source>
        <dbReference type="EMBL" id="TPP39672.1"/>
    </source>
</evidence>
<feature type="region of interest" description="Disordered" evidence="1">
    <location>
        <begin position="250"/>
        <end position="272"/>
    </location>
</feature>
<organism evidence="2 3">
    <name type="scientific">Fasciola gigantica</name>
    <name type="common">Giant liver fluke</name>
    <dbReference type="NCBI Taxonomy" id="46835"/>
    <lineage>
        <taxon>Eukaryota</taxon>
        <taxon>Metazoa</taxon>
        <taxon>Spiralia</taxon>
        <taxon>Lophotrochozoa</taxon>
        <taxon>Platyhelminthes</taxon>
        <taxon>Trematoda</taxon>
        <taxon>Digenea</taxon>
        <taxon>Plagiorchiida</taxon>
        <taxon>Echinostomata</taxon>
        <taxon>Echinostomatoidea</taxon>
        <taxon>Fasciolidae</taxon>
        <taxon>Fasciola</taxon>
    </lineage>
</organism>
<evidence type="ECO:0000256" key="1">
    <source>
        <dbReference type="SAM" id="MobiDB-lite"/>
    </source>
</evidence>
<feature type="region of interest" description="Disordered" evidence="1">
    <location>
        <begin position="317"/>
        <end position="421"/>
    </location>
</feature>
<dbReference type="EMBL" id="SUNJ01015950">
    <property type="protein sequence ID" value="TPP39672.1"/>
    <property type="molecule type" value="Genomic_DNA"/>
</dbReference>
<name>A0A504WSF4_FASGI</name>
<evidence type="ECO:0000313" key="3">
    <source>
        <dbReference type="Proteomes" id="UP000316759"/>
    </source>
</evidence>
<accession>A0A504WSF4</accession>
<reference evidence="2 3" key="1">
    <citation type="submission" date="2019-04" db="EMBL/GenBank/DDBJ databases">
        <title>Annotation for the trematode Fasciola gigantica.</title>
        <authorList>
            <person name="Choi Y.-J."/>
        </authorList>
    </citation>
    <scope>NUCLEOTIDE SEQUENCE [LARGE SCALE GENOMIC DNA]</scope>
    <source>
        <strain evidence="2">Uganda_cow_1</strain>
    </source>
</reference>
<feature type="compositionally biased region" description="Basic residues" evidence="1">
    <location>
        <begin position="499"/>
        <end position="508"/>
    </location>
</feature>